<dbReference type="OrthoDB" id="331600at2759"/>
<protein>
    <recommendedName>
        <fullName evidence="1">Symplekin C-terminal domain-containing protein</fullName>
    </recommendedName>
</protein>
<dbReference type="Pfam" id="PF12295">
    <property type="entry name" value="Symplekin_C"/>
    <property type="match status" value="1"/>
</dbReference>
<sequence length="577" mass="68305">MEEIKNDILLNYSEKKLAILFYFYDNMEVEEVLYFWSCINQIINKDIALNVISFLMNSQENPITFPKYAQRSLNYHIHQVNKKVAKLLPRKYSQYVKQLKLFRFTKETASGLEAKQKIFDPFMFLVNSVYNILIKTSSLEITNSVENHFYSGTTLDFSMTVILLHLIKYTPKEDIPLYIKHVTNIIDNPKDVLDYINTNKPYSDILIQSIYFLNYDLYEQILLLIYDSWKYYRVDLLELLVVFDITQFKLRDDNIDILKYIIAHRPAYLKDAVEVMISSMSRNTVVSILVEYYDFLEPYFNALDLSFEEAIEASKKNTNILNIAYKKINTPEDRDRFFSTLKAADSSFILSFIKQNEDSDLISFIVTHIQLKDSLKDYILDRYLRDQKLFYKLLIYCDKPTVLPFVEEFLTDKNSMSAFLMVLKPTDILVHALNIENVKIGIRIIDISFEMSNFNENDYIYAMNTCEKDMPPLLIRVLILTFKKYQHLKSYIVSFLYKLINRGALEKDSYRIGIIRCLEMLESASIDILTSLPERTIVNILERSKTLCKICRDNIFRRENNNKREVNSLRRIIRERF</sequence>
<comment type="caution">
    <text evidence="2">The sequence shown here is derived from an EMBL/GenBank/DDBJ whole genome shotgun (WGS) entry which is preliminary data.</text>
</comment>
<reference evidence="2 3" key="1">
    <citation type="journal article" date="2020" name="Genome Biol. Evol.">
        <title>Comparative genomics of strictly vertically transmitted, feminizing microsporidia endosymbionts of amphipod crustaceans.</title>
        <authorList>
            <person name="Cormier A."/>
            <person name="Chebbi M.A."/>
            <person name="Giraud I."/>
            <person name="Wattier R."/>
            <person name="Teixeira M."/>
            <person name="Gilbert C."/>
            <person name="Rigaud T."/>
            <person name="Cordaux R."/>
        </authorList>
    </citation>
    <scope>NUCLEOTIDE SEQUENCE [LARGE SCALE GENOMIC DNA]</scope>
    <source>
        <strain evidence="2 3">Ou3-Ou53</strain>
    </source>
</reference>
<organism evidence="2 3">
    <name type="scientific">Nosema granulosis</name>
    <dbReference type="NCBI Taxonomy" id="83296"/>
    <lineage>
        <taxon>Eukaryota</taxon>
        <taxon>Fungi</taxon>
        <taxon>Fungi incertae sedis</taxon>
        <taxon>Microsporidia</taxon>
        <taxon>Nosematidae</taxon>
        <taxon>Nosema</taxon>
    </lineage>
</organism>
<accession>A0A9P6H1N5</accession>
<feature type="domain" description="Symplekin C-terminal" evidence="1">
    <location>
        <begin position="420"/>
        <end position="542"/>
    </location>
</feature>
<dbReference type="AlphaFoldDB" id="A0A9P6H1N5"/>
<proteinExistence type="predicted"/>
<keyword evidence="3" id="KW-1185">Reference proteome</keyword>
<evidence type="ECO:0000259" key="1">
    <source>
        <dbReference type="Pfam" id="PF12295"/>
    </source>
</evidence>
<evidence type="ECO:0000313" key="2">
    <source>
        <dbReference type="EMBL" id="KAF9764787.1"/>
    </source>
</evidence>
<evidence type="ECO:0000313" key="3">
    <source>
        <dbReference type="Proteomes" id="UP000740883"/>
    </source>
</evidence>
<gene>
    <name evidence="2" type="ORF">NGRA_0283</name>
</gene>
<dbReference type="InterPro" id="IPR022075">
    <property type="entry name" value="Symplekin_C"/>
</dbReference>
<dbReference type="Proteomes" id="UP000740883">
    <property type="component" value="Unassembled WGS sequence"/>
</dbReference>
<name>A0A9P6H1N5_9MICR</name>
<dbReference type="EMBL" id="SBJO01000009">
    <property type="protein sequence ID" value="KAF9764787.1"/>
    <property type="molecule type" value="Genomic_DNA"/>
</dbReference>